<evidence type="ECO:0000313" key="2">
    <source>
        <dbReference type="Proteomes" id="UP000765509"/>
    </source>
</evidence>
<name>A0A9Q3JG92_9BASI</name>
<dbReference type="Pfam" id="PF02992">
    <property type="entry name" value="Transposase_21"/>
    <property type="match status" value="1"/>
</dbReference>
<proteinExistence type="predicted"/>
<dbReference type="AlphaFoldDB" id="A0A9Q3JG92"/>
<dbReference type="Proteomes" id="UP000765509">
    <property type="component" value="Unassembled WGS sequence"/>
</dbReference>
<dbReference type="InterPro" id="IPR004242">
    <property type="entry name" value="Transposase_21"/>
</dbReference>
<keyword evidence="2" id="KW-1185">Reference proteome</keyword>
<dbReference type="OrthoDB" id="3039677at2759"/>
<sequence>MYPVFKWIEWFLKLEISEIEIEKWKGKLLQTNNVSDIQQSLAWKILGIDNGTMANDGLKLVFSLFVDWFNPRGNKISGNQEISGSLVLTCLNLPPFLRNKLAFSLLYAIIPGPNLPDIITISHILKPFVDELLVFKDCFTIKTYQNTEGKQVYVHLLPLIGNLVAIHKAVGFGSHPANQFCSWFKGEANNLPLLKTVTFPIGMEVIEEAQAWKGEKSVSLQEPIHKKTGVWWSELNRIPYQIPNMHIALGLMHNWLEGVLCEHFFH</sequence>
<evidence type="ECO:0000313" key="1">
    <source>
        <dbReference type="EMBL" id="MBW0561055.1"/>
    </source>
</evidence>
<protein>
    <submittedName>
        <fullName evidence="1">Uncharacterized protein</fullName>
    </submittedName>
</protein>
<dbReference type="EMBL" id="AVOT02070452">
    <property type="protein sequence ID" value="MBW0561055.1"/>
    <property type="molecule type" value="Genomic_DNA"/>
</dbReference>
<gene>
    <name evidence="1" type="ORF">O181_100770</name>
</gene>
<organism evidence="1 2">
    <name type="scientific">Austropuccinia psidii MF-1</name>
    <dbReference type="NCBI Taxonomy" id="1389203"/>
    <lineage>
        <taxon>Eukaryota</taxon>
        <taxon>Fungi</taxon>
        <taxon>Dikarya</taxon>
        <taxon>Basidiomycota</taxon>
        <taxon>Pucciniomycotina</taxon>
        <taxon>Pucciniomycetes</taxon>
        <taxon>Pucciniales</taxon>
        <taxon>Sphaerophragmiaceae</taxon>
        <taxon>Austropuccinia</taxon>
    </lineage>
</organism>
<accession>A0A9Q3JG92</accession>
<reference evidence="1" key="1">
    <citation type="submission" date="2021-03" db="EMBL/GenBank/DDBJ databases">
        <title>Draft genome sequence of rust myrtle Austropuccinia psidii MF-1, a brazilian biotype.</title>
        <authorList>
            <person name="Quecine M.C."/>
            <person name="Pachon D.M.R."/>
            <person name="Bonatelli M.L."/>
            <person name="Correr F.H."/>
            <person name="Franceschini L.M."/>
            <person name="Leite T.F."/>
            <person name="Margarido G.R.A."/>
            <person name="Almeida C.A."/>
            <person name="Ferrarezi J.A."/>
            <person name="Labate C.A."/>
        </authorList>
    </citation>
    <scope>NUCLEOTIDE SEQUENCE</scope>
    <source>
        <strain evidence="1">MF-1</strain>
    </source>
</reference>
<comment type="caution">
    <text evidence="1">The sequence shown here is derived from an EMBL/GenBank/DDBJ whole genome shotgun (WGS) entry which is preliminary data.</text>
</comment>